<protein>
    <recommendedName>
        <fullName evidence="2">DUF418 domain-containing protein</fullName>
    </recommendedName>
</protein>
<feature type="transmembrane region" description="Helical" evidence="1">
    <location>
        <begin position="172"/>
        <end position="194"/>
    </location>
</feature>
<dbReference type="PANTHER" id="PTHR30590">
    <property type="entry name" value="INNER MEMBRANE PROTEIN"/>
    <property type="match status" value="1"/>
</dbReference>
<proteinExistence type="predicted"/>
<sequence length="357" mass="38379">MAALMGICIVNVPFMALPVEASLVPPSAALDQVVAFLVEALFQAKFFLLFSFLFGWSLHQQAQSAQRKGVSFNRRQTRRLSGLAVLGALHAVLVFNGDILLLYALLGLVIWPLRQRDPATLMRIALTMVPLGAASLTTLGILLPDTLSSSTTLGAGYWEATRTRWLDWPGTFAFLLLFQGPLAFAAFASGLAAAKSGFFDTPLNRGRVSLNTGLPWLIFFGVTFNLYYAAAMSWVIPPEQGLHSLAGLVVLVLGAPLLSAAYLGLLLKLTERYTLPHWLIRAGCNSLSVYVLQGILAGAVFGGYGLGLFGTMGQGALFFVAIAVAVLSMAIVSVLAKRFKRGPLEALLRAWTYGGRP</sequence>
<reference evidence="3 4" key="1">
    <citation type="submission" date="2012-09" db="EMBL/GenBank/DDBJ databases">
        <title>Genome Sequence of alkane-degrading Bacterium Alcanivorax sp. 6-D-6.</title>
        <authorList>
            <person name="Lai Q."/>
            <person name="Shao Z."/>
        </authorList>
    </citation>
    <scope>NUCLEOTIDE SEQUENCE [LARGE SCALE GENOMIC DNA]</scope>
    <source>
        <strain evidence="3 4">6-D-6</strain>
    </source>
</reference>
<dbReference type="InterPro" id="IPR007349">
    <property type="entry name" value="DUF418"/>
</dbReference>
<dbReference type="InterPro" id="IPR052529">
    <property type="entry name" value="Bact_Transport_Assoc"/>
</dbReference>
<feature type="transmembrane region" description="Helical" evidence="1">
    <location>
        <begin position="34"/>
        <end position="56"/>
    </location>
</feature>
<evidence type="ECO:0000313" key="4">
    <source>
        <dbReference type="Proteomes" id="UP000771797"/>
    </source>
</evidence>
<dbReference type="Pfam" id="PF04235">
    <property type="entry name" value="DUF418"/>
    <property type="match status" value="1"/>
</dbReference>
<feature type="domain" description="DUF418" evidence="2">
    <location>
        <begin position="194"/>
        <end position="354"/>
    </location>
</feature>
<dbReference type="EMBL" id="AQPF01000050">
    <property type="protein sequence ID" value="KAF0803484.1"/>
    <property type="molecule type" value="Genomic_DNA"/>
</dbReference>
<keyword evidence="1" id="KW-1133">Transmembrane helix</keyword>
<feature type="transmembrane region" description="Helical" evidence="1">
    <location>
        <begin position="99"/>
        <end position="114"/>
    </location>
</feature>
<organism evidence="3 4">
    <name type="scientific">Alcanivorax xiamenensis</name>
    <dbReference type="NCBI Taxonomy" id="1177156"/>
    <lineage>
        <taxon>Bacteria</taxon>
        <taxon>Pseudomonadati</taxon>
        <taxon>Pseudomonadota</taxon>
        <taxon>Gammaproteobacteria</taxon>
        <taxon>Oceanospirillales</taxon>
        <taxon>Alcanivoracaceae</taxon>
        <taxon>Alcanivorax</taxon>
    </lineage>
</organism>
<comment type="caution">
    <text evidence="3">The sequence shown here is derived from an EMBL/GenBank/DDBJ whole genome shotgun (WGS) entry which is preliminary data.</text>
</comment>
<keyword evidence="1" id="KW-0812">Transmembrane</keyword>
<feature type="transmembrane region" description="Helical" evidence="1">
    <location>
        <begin position="121"/>
        <end position="143"/>
    </location>
</feature>
<feature type="transmembrane region" description="Helical" evidence="1">
    <location>
        <begin position="242"/>
        <end position="267"/>
    </location>
</feature>
<dbReference type="Proteomes" id="UP000771797">
    <property type="component" value="Unassembled WGS sequence"/>
</dbReference>
<keyword evidence="1" id="KW-0472">Membrane</keyword>
<dbReference type="PANTHER" id="PTHR30590:SF2">
    <property type="entry name" value="INNER MEMBRANE PROTEIN"/>
    <property type="match status" value="1"/>
</dbReference>
<evidence type="ECO:0000313" key="3">
    <source>
        <dbReference type="EMBL" id="KAF0803484.1"/>
    </source>
</evidence>
<evidence type="ECO:0000256" key="1">
    <source>
        <dbReference type="SAM" id="Phobius"/>
    </source>
</evidence>
<keyword evidence="4" id="KW-1185">Reference proteome</keyword>
<evidence type="ECO:0000259" key="2">
    <source>
        <dbReference type="Pfam" id="PF04235"/>
    </source>
</evidence>
<accession>A0ABQ6Y3L1</accession>
<gene>
    <name evidence="3" type="ORF">A6D6_03700</name>
</gene>
<name>A0ABQ6Y3L1_9GAMM</name>
<feature type="transmembrane region" description="Helical" evidence="1">
    <location>
        <begin position="315"/>
        <end position="336"/>
    </location>
</feature>
<feature type="transmembrane region" description="Helical" evidence="1">
    <location>
        <begin position="77"/>
        <end position="93"/>
    </location>
</feature>
<feature type="transmembrane region" description="Helical" evidence="1">
    <location>
        <begin position="287"/>
        <end position="309"/>
    </location>
</feature>
<feature type="transmembrane region" description="Helical" evidence="1">
    <location>
        <begin position="214"/>
        <end position="236"/>
    </location>
</feature>